<protein>
    <submittedName>
        <fullName evidence="1">Uncharacterized protein</fullName>
    </submittedName>
</protein>
<accession>K3Z145</accession>
<reference evidence="2" key="1">
    <citation type="journal article" date="2012" name="Nat. Biotechnol.">
        <title>Reference genome sequence of the model plant Setaria.</title>
        <authorList>
            <person name="Bennetzen J.L."/>
            <person name="Schmutz J."/>
            <person name="Wang H."/>
            <person name="Percifield R."/>
            <person name="Hawkins J."/>
            <person name="Pontaroli A.C."/>
            <person name="Estep M."/>
            <person name="Feng L."/>
            <person name="Vaughn J.N."/>
            <person name="Grimwood J."/>
            <person name="Jenkins J."/>
            <person name="Barry K."/>
            <person name="Lindquist E."/>
            <person name="Hellsten U."/>
            <person name="Deshpande S."/>
            <person name="Wang X."/>
            <person name="Wu X."/>
            <person name="Mitros T."/>
            <person name="Triplett J."/>
            <person name="Yang X."/>
            <person name="Ye C.Y."/>
            <person name="Mauro-Herrera M."/>
            <person name="Wang L."/>
            <person name="Li P."/>
            <person name="Sharma M."/>
            <person name="Sharma R."/>
            <person name="Ronald P.C."/>
            <person name="Panaud O."/>
            <person name="Kellogg E.A."/>
            <person name="Brutnell T.P."/>
            <person name="Doust A.N."/>
            <person name="Tuskan G.A."/>
            <person name="Rokhsar D."/>
            <person name="Devos K.M."/>
        </authorList>
    </citation>
    <scope>NUCLEOTIDE SEQUENCE [LARGE SCALE GENOMIC DNA]</scope>
    <source>
        <strain evidence="2">cv. Yugu1</strain>
    </source>
</reference>
<proteinExistence type="predicted"/>
<name>K3Z145_SETIT</name>
<organism evidence="1 2">
    <name type="scientific">Setaria italica</name>
    <name type="common">Foxtail millet</name>
    <name type="synonym">Panicum italicum</name>
    <dbReference type="NCBI Taxonomy" id="4555"/>
    <lineage>
        <taxon>Eukaryota</taxon>
        <taxon>Viridiplantae</taxon>
        <taxon>Streptophyta</taxon>
        <taxon>Embryophyta</taxon>
        <taxon>Tracheophyta</taxon>
        <taxon>Spermatophyta</taxon>
        <taxon>Magnoliopsida</taxon>
        <taxon>Liliopsida</taxon>
        <taxon>Poales</taxon>
        <taxon>Poaceae</taxon>
        <taxon>PACMAD clade</taxon>
        <taxon>Panicoideae</taxon>
        <taxon>Panicodae</taxon>
        <taxon>Paniceae</taxon>
        <taxon>Cenchrinae</taxon>
        <taxon>Setaria</taxon>
    </lineage>
</organism>
<dbReference type="AlphaFoldDB" id="K3Z145"/>
<reference evidence="1" key="2">
    <citation type="submission" date="2018-08" db="UniProtKB">
        <authorList>
            <consortium name="EnsemblPlants"/>
        </authorList>
    </citation>
    <scope>IDENTIFICATION</scope>
    <source>
        <strain evidence="1">Yugu1</strain>
    </source>
</reference>
<dbReference type="InParanoid" id="K3Z145"/>
<sequence>MKQTEHLHEIYWHVTQKRSCCNRHTGHARAQQLYYPTRQQASEIT</sequence>
<keyword evidence="2" id="KW-1185">Reference proteome</keyword>
<dbReference type="Proteomes" id="UP000004995">
    <property type="component" value="Unassembled WGS sequence"/>
</dbReference>
<evidence type="ECO:0000313" key="1">
    <source>
        <dbReference type="EnsemblPlants" id="KQL27874"/>
    </source>
</evidence>
<evidence type="ECO:0000313" key="2">
    <source>
        <dbReference type="Proteomes" id="UP000004995"/>
    </source>
</evidence>
<dbReference type="Gramene" id="KQL27874">
    <property type="protein sequence ID" value="KQL27874"/>
    <property type="gene ID" value="SETIT_020263mg"/>
</dbReference>
<dbReference type="EMBL" id="AGNK02000023">
    <property type="status" value="NOT_ANNOTATED_CDS"/>
    <property type="molecule type" value="Genomic_DNA"/>
</dbReference>
<dbReference type="HOGENOM" id="CLU_3208505_0_0_1"/>
<dbReference type="EnsemblPlants" id="KQL27874">
    <property type="protein sequence ID" value="KQL27874"/>
    <property type="gene ID" value="SETIT_020263mg"/>
</dbReference>